<evidence type="ECO:0000256" key="6">
    <source>
        <dbReference type="ARBA" id="ARBA00022592"/>
    </source>
</evidence>
<comment type="subcellular location">
    <subcellularLocation>
        <location evidence="1 7">Cytoplasm</location>
    </subcellularLocation>
</comment>
<protein>
    <recommendedName>
        <fullName evidence="7">Phosphate-specific transport system accessory protein PhoU</fullName>
    </recommendedName>
</protein>
<feature type="domain" description="PhoU" evidence="8">
    <location>
        <begin position="125"/>
        <end position="209"/>
    </location>
</feature>
<dbReference type="PANTHER" id="PTHR42930">
    <property type="entry name" value="PHOSPHATE-SPECIFIC TRANSPORT SYSTEM ACCESSORY PROTEIN PHOU"/>
    <property type="match status" value="1"/>
</dbReference>
<dbReference type="Gene3D" id="1.20.58.220">
    <property type="entry name" value="Phosphate transport system protein phou homolog 2, domain 2"/>
    <property type="match status" value="1"/>
</dbReference>
<dbReference type="GO" id="GO:0006817">
    <property type="term" value="P:phosphate ion transport"/>
    <property type="evidence" value="ECO:0007669"/>
    <property type="project" value="UniProtKB-KW"/>
</dbReference>
<dbReference type="PIRSF" id="PIRSF003107">
    <property type="entry name" value="PhoU"/>
    <property type="match status" value="1"/>
</dbReference>
<gene>
    <name evidence="9" type="primary">phoU</name>
    <name evidence="9" type="ORF">P3F81_03220</name>
</gene>
<dbReference type="PANTHER" id="PTHR42930:SF3">
    <property type="entry name" value="PHOSPHATE-SPECIFIC TRANSPORT SYSTEM ACCESSORY PROTEIN PHOU"/>
    <property type="match status" value="1"/>
</dbReference>
<comment type="function">
    <text evidence="7">Plays a role in the regulation of phosphate uptake.</text>
</comment>
<keyword evidence="10" id="KW-1185">Reference proteome</keyword>
<evidence type="ECO:0000256" key="2">
    <source>
        <dbReference type="ARBA" id="ARBA00008107"/>
    </source>
</evidence>
<dbReference type="AlphaFoldDB" id="A0A9Y2AKD0"/>
<evidence type="ECO:0000259" key="8">
    <source>
        <dbReference type="Pfam" id="PF01895"/>
    </source>
</evidence>
<dbReference type="GO" id="GO:0005737">
    <property type="term" value="C:cytoplasm"/>
    <property type="evidence" value="ECO:0007669"/>
    <property type="project" value="UniProtKB-SubCell"/>
</dbReference>
<accession>A0A9Y2AKD0</accession>
<evidence type="ECO:0000256" key="3">
    <source>
        <dbReference type="ARBA" id="ARBA00011738"/>
    </source>
</evidence>
<evidence type="ECO:0000256" key="5">
    <source>
        <dbReference type="ARBA" id="ARBA00022490"/>
    </source>
</evidence>
<comment type="similarity">
    <text evidence="2 7">Belongs to the PhoU family.</text>
</comment>
<comment type="subunit">
    <text evidence="3 7">Homodimer.</text>
</comment>
<dbReference type="InterPro" id="IPR026022">
    <property type="entry name" value="PhoU_dom"/>
</dbReference>
<dbReference type="GO" id="GO:0045936">
    <property type="term" value="P:negative regulation of phosphate metabolic process"/>
    <property type="evidence" value="ECO:0007669"/>
    <property type="project" value="InterPro"/>
</dbReference>
<evidence type="ECO:0000313" key="9">
    <source>
        <dbReference type="EMBL" id="WIW71338.1"/>
    </source>
</evidence>
<keyword evidence="6 7" id="KW-0592">Phosphate transport</keyword>
<dbReference type="InterPro" id="IPR028366">
    <property type="entry name" value="PhoU"/>
</dbReference>
<name>A0A9Y2AKD0_9FIRM</name>
<keyword evidence="5 7" id="KW-0963">Cytoplasm</keyword>
<dbReference type="FunFam" id="1.20.58.220:FF:000004">
    <property type="entry name" value="Phosphate-specific transport system accessory protein PhoU"/>
    <property type="match status" value="1"/>
</dbReference>
<dbReference type="InterPro" id="IPR038078">
    <property type="entry name" value="PhoU-like_sf"/>
</dbReference>
<keyword evidence="4 7" id="KW-0813">Transport</keyword>
<dbReference type="Proteomes" id="UP001243623">
    <property type="component" value="Chromosome"/>
</dbReference>
<dbReference type="SUPFAM" id="SSF109755">
    <property type="entry name" value="PhoU-like"/>
    <property type="match status" value="1"/>
</dbReference>
<proteinExistence type="inferred from homology"/>
<dbReference type="KEGG" id="sgbi:P3F81_03220"/>
<dbReference type="EMBL" id="CP120678">
    <property type="protein sequence ID" value="WIW71338.1"/>
    <property type="molecule type" value="Genomic_DNA"/>
</dbReference>
<dbReference type="NCBIfam" id="TIGR02135">
    <property type="entry name" value="phoU_full"/>
    <property type="match status" value="1"/>
</dbReference>
<dbReference type="RefSeq" id="WP_147667658.1">
    <property type="nucleotide sequence ID" value="NZ_CP120678.1"/>
</dbReference>
<sequence>MPESVTRLAYIEELESLRQEISKMGAMVAEAVNNSMKALLEKDNMLAERVMSGDDFIDNINVVVEDKCMLLIARQQPIARDLRIIATGLKISTDLERIGDHAADIAKIATELDSRPFIKKIVDLPKMAEMASQMLLESIEAYRNFDIKLAEKVCNDDDVVDELYAKTFRELSKFAVDDTADMKQATQLIFVSRYLERVADHATNIAEWVIYLVTAQRIRK</sequence>
<evidence type="ECO:0000256" key="4">
    <source>
        <dbReference type="ARBA" id="ARBA00022448"/>
    </source>
</evidence>
<feature type="domain" description="PhoU" evidence="8">
    <location>
        <begin position="21"/>
        <end position="108"/>
    </location>
</feature>
<reference evidence="9" key="1">
    <citation type="submission" date="2023-03" db="EMBL/GenBank/DDBJ databases">
        <title>Selenobaculum gbiensis gen. nov. sp. nov., a new bacterium isolated from the gut microbiota of IBD patient.</title>
        <authorList>
            <person name="Yeo S."/>
            <person name="Park H."/>
            <person name="Huh C.S."/>
        </authorList>
    </citation>
    <scope>NUCLEOTIDE SEQUENCE</scope>
    <source>
        <strain evidence="9">ICN-92133</strain>
    </source>
</reference>
<dbReference type="GO" id="GO:0030643">
    <property type="term" value="P:intracellular phosphate ion homeostasis"/>
    <property type="evidence" value="ECO:0007669"/>
    <property type="project" value="InterPro"/>
</dbReference>
<evidence type="ECO:0000313" key="10">
    <source>
        <dbReference type="Proteomes" id="UP001243623"/>
    </source>
</evidence>
<evidence type="ECO:0000256" key="7">
    <source>
        <dbReference type="PIRNR" id="PIRNR003107"/>
    </source>
</evidence>
<organism evidence="9 10">
    <name type="scientific">Selenobaculum gibii</name>
    <dbReference type="NCBI Taxonomy" id="3054208"/>
    <lineage>
        <taxon>Bacteria</taxon>
        <taxon>Bacillati</taxon>
        <taxon>Bacillota</taxon>
        <taxon>Negativicutes</taxon>
        <taxon>Selenomonadales</taxon>
        <taxon>Selenomonadaceae</taxon>
        <taxon>Selenobaculum</taxon>
    </lineage>
</organism>
<dbReference type="Pfam" id="PF01895">
    <property type="entry name" value="PhoU"/>
    <property type="match status" value="2"/>
</dbReference>
<evidence type="ECO:0000256" key="1">
    <source>
        <dbReference type="ARBA" id="ARBA00004496"/>
    </source>
</evidence>